<protein>
    <submittedName>
        <fullName evidence="12">KATNIP domain-containing protein</fullName>
    </submittedName>
</protein>
<evidence type="ECO:0000256" key="1">
    <source>
        <dbReference type="ARBA" id="ARBA00004123"/>
    </source>
</evidence>
<evidence type="ECO:0000313" key="11">
    <source>
        <dbReference type="Proteomes" id="UP000887581"/>
    </source>
</evidence>
<feature type="domain" description="KATNIP" evidence="9">
    <location>
        <begin position="15"/>
        <end position="154"/>
    </location>
</feature>
<evidence type="ECO:0000259" key="9">
    <source>
        <dbReference type="Pfam" id="PF14652"/>
    </source>
</evidence>
<evidence type="ECO:0000256" key="2">
    <source>
        <dbReference type="ARBA" id="ARBA00008548"/>
    </source>
</evidence>
<dbReference type="InterPro" id="IPR026704">
    <property type="entry name" value="KATNIP"/>
</dbReference>
<evidence type="ECO:0000256" key="5">
    <source>
        <dbReference type="ARBA" id="ARBA00023125"/>
    </source>
</evidence>
<organism evidence="11 12">
    <name type="scientific">Setaria digitata</name>
    <dbReference type="NCBI Taxonomy" id="48799"/>
    <lineage>
        <taxon>Eukaryota</taxon>
        <taxon>Metazoa</taxon>
        <taxon>Ecdysozoa</taxon>
        <taxon>Nematoda</taxon>
        <taxon>Chromadorea</taxon>
        <taxon>Rhabditida</taxon>
        <taxon>Spirurina</taxon>
        <taxon>Spiruromorpha</taxon>
        <taxon>Filarioidea</taxon>
        <taxon>Setariidae</taxon>
        <taxon>Setaria</taxon>
    </lineage>
</organism>
<keyword evidence="8" id="KW-0539">Nucleus</keyword>
<keyword evidence="3" id="KW-0053">Apoptosis</keyword>
<dbReference type="InterPro" id="IPR023260">
    <property type="entry name" value="Cys/Ser-rich_nuc_prot"/>
</dbReference>
<dbReference type="GO" id="GO:0003677">
    <property type="term" value="F:DNA binding"/>
    <property type="evidence" value="ECO:0007669"/>
    <property type="project" value="UniProtKB-KW"/>
</dbReference>
<dbReference type="GO" id="GO:0006915">
    <property type="term" value="P:apoptotic process"/>
    <property type="evidence" value="ECO:0007669"/>
    <property type="project" value="UniProtKB-KW"/>
</dbReference>
<dbReference type="GO" id="GO:0005634">
    <property type="term" value="C:nucleus"/>
    <property type="evidence" value="ECO:0007669"/>
    <property type="project" value="UniProtKB-SubCell"/>
</dbReference>
<dbReference type="Pfam" id="PF16019">
    <property type="entry name" value="CSRNP_N"/>
    <property type="match status" value="2"/>
</dbReference>
<accession>A0A915PT46</accession>
<keyword evidence="7" id="KW-0804">Transcription</keyword>
<evidence type="ECO:0000313" key="12">
    <source>
        <dbReference type="WBParaSite" id="sdigi.contig4.g486.t1"/>
    </source>
</evidence>
<keyword evidence="6" id="KW-0010">Activator</keyword>
<comment type="similarity">
    <text evidence="2">Belongs to the AXUD1 family.</text>
</comment>
<name>A0A915PT46_9BILA</name>
<evidence type="ECO:0000256" key="6">
    <source>
        <dbReference type="ARBA" id="ARBA00023159"/>
    </source>
</evidence>
<dbReference type="InterPro" id="IPR031972">
    <property type="entry name" value="CSRNP_N"/>
</dbReference>
<evidence type="ECO:0000256" key="8">
    <source>
        <dbReference type="ARBA" id="ARBA00023242"/>
    </source>
</evidence>
<dbReference type="Proteomes" id="UP000887581">
    <property type="component" value="Unplaced"/>
</dbReference>
<reference evidence="12" key="1">
    <citation type="submission" date="2022-11" db="UniProtKB">
        <authorList>
            <consortium name="WormBaseParasite"/>
        </authorList>
    </citation>
    <scope>IDENTIFICATION</scope>
</reference>
<dbReference type="PRINTS" id="PR02031">
    <property type="entry name" value="CYSSERRICHNP"/>
</dbReference>
<proteinExistence type="inferred from homology"/>
<dbReference type="InterPro" id="IPR027859">
    <property type="entry name" value="KATNIP_dom"/>
</dbReference>
<keyword evidence="4" id="KW-0805">Transcription regulation</keyword>
<evidence type="ECO:0000256" key="3">
    <source>
        <dbReference type="ARBA" id="ARBA00022703"/>
    </source>
</evidence>
<dbReference type="WBParaSite" id="sdigi.contig4.g486.t1">
    <property type="protein sequence ID" value="sdigi.contig4.g486.t1"/>
    <property type="gene ID" value="sdigi.contig4.g486"/>
</dbReference>
<keyword evidence="11" id="KW-1185">Reference proteome</keyword>
<sequence>MRRTCRIVMEQAKRTCSFAIPELPRGKLIRFVLCNSWDDPHFIGLNAIELFNSIGDRPQIDKMKTNANITRGSLDNVFKNRDVHLSTNDPRKMWSARYDNLSELLYIEVQFIQPESIAMIRIWNYNESRVHALRGVHVLRIELDGVIIFQGEISCAFTSESVEESMGDVGTILFTTNDTILELVAENDKCLREDEVTQNPLDLHELANNLGVSDTVEMPSALGMLSASSILRPATGDRRQRIRSTARCNDRKSENAAVVEEKIPKISALTCSTEIYDKTENNEAKKYEDIELPLLKVFHMELLENWGAPDCIGLAGLQFLDPYGVVLDNLDCSVITSTATQTSQRLLNGRNLTRNREDMWLTSYSHDSPPTRITITFAQPTAVSGICVWNYNASPEMSYAGVRCMQIYVNGKLLQGPILLRKAPGYIYFDYVQDIIFNKCILYRPVSRPQTYSVNGFTYQLQLHCTWGDEYYIGLNGIEFYNHREELIKILPQNIAAFPESVNILPSVSGDPRTSEKLIDGCNDTENPSHMWLTPILPNRCARVFVVFNTPTSVSHVNVYNYRKTPERGTRLITISVDDLIIFSGEVPRSTPRKTGEMNFPRWKRPGEFNQDSSRRWIYIRLGLRSSCGKFQPSAKVKVVLWSNMVLVPGPMSEETDNDDSVVISTGRRKKGVKFENVKIYLFERTQGFDVVPSSGGFALGMQKKHFDMVEVALCRSTAEDNMDKSEGSSEQVCVLSTRHKRRYSNTFDENFSFAKKRRISNITMNRTISEDDQAICDVIRENRKCCGCSCGIMPCSPEVCECAKNGIECLVDRPSFPCTCTAISCRNPFGRREFNEAVVRAHFFSTLMRIQATQKQKFSDMFSAIHLRFDNQ</sequence>
<comment type="subcellular location">
    <subcellularLocation>
        <location evidence="1">Nucleus</location>
    </subcellularLocation>
</comment>
<dbReference type="AlphaFoldDB" id="A0A915PT46"/>
<feature type="domain" description="Cysteine/serine-rich nuclear protein N-terminal" evidence="10">
    <location>
        <begin position="728"/>
        <end position="853"/>
    </location>
</feature>
<dbReference type="PANTHER" id="PTHR21534">
    <property type="entry name" value="KATANIN-INTERACTING PROTEIN"/>
    <property type="match status" value="1"/>
</dbReference>
<evidence type="ECO:0000256" key="7">
    <source>
        <dbReference type="ARBA" id="ARBA00023163"/>
    </source>
</evidence>
<dbReference type="Pfam" id="PF14652">
    <property type="entry name" value="DUF4457"/>
    <property type="match status" value="2"/>
</dbReference>
<feature type="domain" description="KATNIP" evidence="9">
    <location>
        <begin position="340"/>
        <end position="587"/>
    </location>
</feature>
<evidence type="ECO:0000259" key="10">
    <source>
        <dbReference type="Pfam" id="PF16019"/>
    </source>
</evidence>
<keyword evidence="5" id="KW-0238">DNA-binding</keyword>
<evidence type="ECO:0000256" key="4">
    <source>
        <dbReference type="ARBA" id="ARBA00023015"/>
    </source>
</evidence>
<dbReference type="PANTHER" id="PTHR21534:SF0">
    <property type="entry name" value="KATANIN-INTERACTING PROTEIN"/>
    <property type="match status" value="1"/>
</dbReference>
<feature type="domain" description="Cysteine/serine-rich nuclear protein N-terminal" evidence="10">
    <location>
        <begin position="669"/>
        <end position="725"/>
    </location>
</feature>